<dbReference type="GO" id="GO:0046872">
    <property type="term" value="F:metal ion binding"/>
    <property type="evidence" value="ECO:0007669"/>
    <property type="project" value="UniProtKB-KW"/>
</dbReference>
<evidence type="ECO:0000256" key="18">
    <source>
        <dbReference type="ARBA" id="ARBA00038442"/>
    </source>
</evidence>
<organism evidence="24">
    <name type="scientific">Phallusia mammillata</name>
    <dbReference type="NCBI Taxonomy" id="59560"/>
    <lineage>
        <taxon>Eukaryota</taxon>
        <taxon>Metazoa</taxon>
        <taxon>Chordata</taxon>
        <taxon>Tunicata</taxon>
        <taxon>Ascidiacea</taxon>
        <taxon>Phlebobranchia</taxon>
        <taxon>Ascidiidae</taxon>
        <taxon>Phallusia</taxon>
    </lineage>
</organism>
<accession>A0A6F9DSV8</accession>
<evidence type="ECO:0000256" key="3">
    <source>
        <dbReference type="ARBA" id="ARBA00022448"/>
    </source>
</evidence>
<keyword evidence="6" id="KW-0967">Endosome</keyword>
<evidence type="ECO:0000256" key="19">
    <source>
        <dbReference type="ARBA" id="ARBA00040233"/>
    </source>
</evidence>
<keyword evidence="11" id="KW-1015">Disulfide bond</keyword>
<evidence type="ECO:0000256" key="9">
    <source>
        <dbReference type="ARBA" id="ARBA00023053"/>
    </source>
</evidence>
<evidence type="ECO:0000256" key="8">
    <source>
        <dbReference type="ARBA" id="ARBA00022989"/>
    </source>
</evidence>
<evidence type="ECO:0000256" key="20">
    <source>
        <dbReference type="ARBA" id="ARBA00042870"/>
    </source>
</evidence>
<comment type="similarity">
    <text evidence="18">Belongs to the amino acid/polyamine transporter 2 family. SLC38A9 subfamily.</text>
</comment>
<comment type="catalytic activity">
    <reaction evidence="14">
        <text>L-asparagine(out) = L-asparagine(in)</text>
        <dbReference type="Rhea" id="RHEA:73423"/>
        <dbReference type="ChEBI" id="CHEBI:58048"/>
    </reaction>
</comment>
<dbReference type="EMBL" id="LR790399">
    <property type="protein sequence ID" value="CAB3266261.1"/>
    <property type="molecule type" value="mRNA"/>
</dbReference>
<feature type="transmembrane region" description="Helical" evidence="22">
    <location>
        <begin position="306"/>
        <end position="322"/>
    </location>
</feature>
<feature type="region of interest" description="Disordered" evidence="21">
    <location>
        <begin position="36"/>
        <end position="68"/>
    </location>
</feature>
<name>A0A6F9DSV8_9ASCI</name>
<evidence type="ECO:0000256" key="4">
    <source>
        <dbReference type="ARBA" id="ARBA00022692"/>
    </source>
</evidence>
<dbReference type="GO" id="GO:0031902">
    <property type="term" value="C:late endosome membrane"/>
    <property type="evidence" value="ECO:0007669"/>
    <property type="project" value="UniProtKB-SubCell"/>
</dbReference>
<proteinExistence type="evidence at transcript level"/>
<feature type="transmembrane region" description="Helical" evidence="22">
    <location>
        <begin position="375"/>
        <end position="398"/>
    </location>
</feature>
<feature type="compositionally biased region" description="Polar residues" evidence="21">
    <location>
        <begin position="55"/>
        <end position="68"/>
    </location>
</feature>
<keyword evidence="8 22" id="KW-1133">Transmembrane helix</keyword>
<sequence>MTSMDFNSEFGSGEYGPISFTPTDARLTKSVEAELKLENSPTTNKPRKPLMHPSWYSNNNPNSVGSIGSQVSATLEDDSEIHEDVNHSVLNGDLPRLSITFNRHKYYSRLVEPTDNRLQIPNHVLPSSLFHIIPTTSTDKQSSLVTIFAIWNTMMGTSLLSMPWGLGQAGFTFGVVIIVLTGCLTLYTAYRVLQSKDFIDGEVFEFSDVCKFYLGRCGEWIAVIFALITFLGGMMVYWVLMSNFMYVTGIFIHNKTMPTNVSVFNSSVPDLLCPSGQPLPDNGSSLMALEYSKESDLFERVWNSKWTVPVFLAILVFPLLNFKSPTFFTKFNCLGTLSVFFLLALVTTKAVTWGWNFEFHLTTNSTDQYLPQFRPTFPALTGMLSLAFFLHNAVITIVKNNRHPENNVRDLGLGYLLAALTYLSVGILFYGSFPLPKSCIASNLLENLSTVDPFAAGARVFLLFQMMTVFPLLAYMYRVNALYALFHTAWPGRLHVICVNLSILLICVLVAMFYPHIGDIIRYSGALCGLVYIFCLPSVVYMLSRKQSGNLTVLDIIFHSTIIVLGVLNFIAQFIIQPSK</sequence>
<feature type="transmembrane region" description="Helical" evidence="22">
    <location>
        <begin position="556"/>
        <end position="576"/>
    </location>
</feature>
<feature type="region of interest" description="Disordered" evidence="21">
    <location>
        <begin position="1"/>
        <end position="22"/>
    </location>
</feature>
<feature type="transmembrane region" description="Helical" evidence="22">
    <location>
        <begin position="334"/>
        <end position="355"/>
    </location>
</feature>
<keyword evidence="4 22" id="KW-0812">Transmembrane</keyword>
<dbReference type="Pfam" id="PF01490">
    <property type="entry name" value="Aa_trans"/>
    <property type="match status" value="2"/>
</dbReference>
<comment type="catalytic activity">
    <reaction evidence="15">
        <text>L-glutamine(out) = L-glutamine(in)</text>
        <dbReference type="Rhea" id="RHEA:73419"/>
        <dbReference type="ChEBI" id="CHEBI:58359"/>
    </reaction>
</comment>
<evidence type="ECO:0000256" key="13">
    <source>
        <dbReference type="ARBA" id="ARBA00023228"/>
    </source>
</evidence>
<evidence type="ECO:0000256" key="15">
    <source>
        <dbReference type="ARBA" id="ARBA00036878"/>
    </source>
</evidence>
<evidence type="ECO:0000256" key="7">
    <source>
        <dbReference type="ARBA" id="ARBA00022970"/>
    </source>
</evidence>
<feature type="transmembrane region" description="Helical" evidence="22">
    <location>
        <begin position="520"/>
        <end position="544"/>
    </location>
</feature>
<dbReference type="GO" id="GO:0005765">
    <property type="term" value="C:lysosomal membrane"/>
    <property type="evidence" value="ECO:0007669"/>
    <property type="project" value="UniProtKB-SubCell"/>
</dbReference>
<dbReference type="GO" id="GO:0015179">
    <property type="term" value="F:L-amino acid transmembrane transporter activity"/>
    <property type="evidence" value="ECO:0007669"/>
    <property type="project" value="TreeGrafter"/>
</dbReference>
<comment type="catalytic activity">
    <reaction evidence="17">
        <text>L-tyrosine(in) = L-tyrosine(out)</text>
        <dbReference type="Rhea" id="RHEA:68572"/>
        <dbReference type="ChEBI" id="CHEBI:58315"/>
    </reaction>
</comment>
<evidence type="ECO:0000256" key="6">
    <source>
        <dbReference type="ARBA" id="ARBA00022753"/>
    </source>
</evidence>
<keyword evidence="10 22" id="KW-0472">Membrane</keyword>
<keyword evidence="7" id="KW-0029">Amino-acid transport</keyword>
<comment type="subcellular location">
    <subcellularLocation>
        <location evidence="1">Late endosome membrane</location>
        <topology evidence="1">Multi-pass membrane protein</topology>
    </subcellularLocation>
    <subcellularLocation>
        <location evidence="2">Lysosome membrane</location>
        <topology evidence="2">Multi-pass membrane protein</topology>
    </subcellularLocation>
</comment>
<comment type="catalytic activity">
    <reaction evidence="16">
        <text>L-leucine(in) = L-leucine(out)</text>
        <dbReference type="Rhea" id="RHEA:73011"/>
        <dbReference type="ChEBI" id="CHEBI:57427"/>
    </reaction>
</comment>
<protein>
    <recommendedName>
        <fullName evidence="19">Neutral amino acid transporter 9</fullName>
    </recommendedName>
    <alternativeName>
        <fullName evidence="20">Solute carrier family 38 member 9</fullName>
    </alternativeName>
</protein>
<keyword evidence="12" id="KW-0325">Glycoprotein</keyword>
<evidence type="ECO:0000256" key="11">
    <source>
        <dbReference type="ARBA" id="ARBA00023157"/>
    </source>
</evidence>
<feature type="transmembrane region" description="Helical" evidence="22">
    <location>
        <begin position="494"/>
        <end position="514"/>
    </location>
</feature>
<evidence type="ECO:0000313" key="24">
    <source>
        <dbReference type="EMBL" id="CAB3266261.1"/>
    </source>
</evidence>
<evidence type="ECO:0000256" key="21">
    <source>
        <dbReference type="SAM" id="MobiDB-lite"/>
    </source>
</evidence>
<keyword evidence="5" id="KW-0479">Metal-binding</keyword>
<evidence type="ECO:0000256" key="12">
    <source>
        <dbReference type="ARBA" id="ARBA00023180"/>
    </source>
</evidence>
<evidence type="ECO:0000259" key="23">
    <source>
        <dbReference type="Pfam" id="PF01490"/>
    </source>
</evidence>
<evidence type="ECO:0000256" key="2">
    <source>
        <dbReference type="ARBA" id="ARBA00004155"/>
    </source>
</evidence>
<dbReference type="PANTHER" id="PTHR22950:SF244">
    <property type="entry name" value="NEUTRAL AMINO ACID TRANSPORTER 9"/>
    <property type="match status" value="1"/>
</dbReference>
<evidence type="ECO:0000256" key="5">
    <source>
        <dbReference type="ARBA" id="ARBA00022723"/>
    </source>
</evidence>
<feature type="compositionally biased region" description="Polar residues" evidence="21">
    <location>
        <begin position="1"/>
        <end position="10"/>
    </location>
</feature>
<reference evidence="24" key="1">
    <citation type="submission" date="2020-04" db="EMBL/GenBank/DDBJ databases">
        <authorList>
            <person name="Neveu A P."/>
        </authorList>
    </citation>
    <scope>NUCLEOTIDE SEQUENCE</scope>
    <source>
        <tissue evidence="24">Whole embryo</tissue>
    </source>
</reference>
<evidence type="ECO:0000256" key="22">
    <source>
        <dbReference type="SAM" id="Phobius"/>
    </source>
</evidence>
<evidence type="ECO:0000256" key="10">
    <source>
        <dbReference type="ARBA" id="ARBA00023136"/>
    </source>
</evidence>
<keyword evidence="13" id="KW-0458">Lysosome</keyword>
<dbReference type="AlphaFoldDB" id="A0A6F9DSV8"/>
<feature type="transmembrane region" description="Helical" evidence="22">
    <location>
        <begin position="170"/>
        <end position="190"/>
    </location>
</feature>
<feature type="domain" description="Amino acid transporter transmembrane" evidence="23">
    <location>
        <begin position="142"/>
        <end position="254"/>
    </location>
</feature>
<keyword evidence="9" id="KW-0915">Sodium</keyword>
<dbReference type="InterPro" id="IPR013057">
    <property type="entry name" value="AA_transpt_TM"/>
</dbReference>
<feature type="transmembrane region" description="Helical" evidence="22">
    <location>
        <begin position="453"/>
        <end position="473"/>
    </location>
</feature>
<feature type="domain" description="Amino acid transporter transmembrane" evidence="23">
    <location>
        <begin position="326"/>
        <end position="573"/>
    </location>
</feature>
<keyword evidence="3" id="KW-0813">Transport</keyword>
<evidence type="ECO:0000256" key="1">
    <source>
        <dbReference type="ARBA" id="ARBA00004107"/>
    </source>
</evidence>
<evidence type="ECO:0000256" key="17">
    <source>
        <dbReference type="ARBA" id="ARBA00036984"/>
    </source>
</evidence>
<feature type="transmembrane region" description="Helical" evidence="22">
    <location>
        <begin position="410"/>
        <end position="433"/>
    </location>
</feature>
<gene>
    <name evidence="24" type="primary">Slc38a9-002</name>
</gene>
<evidence type="ECO:0000256" key="16">
    <source>
        <dbReference type="ARBA" id="ARBA00036887"/>
    </source>
</evidence>
<feature type="transmembrane region" description="Helical" evidence="22">
    <location>
        <begin position="220"/>
        <end position="240"/>
    </location>
</feature>
<dbReference type="PANTHER" id="PTHR22950">
    <property type="entry name" value="AMINO ACID TRANSPORTER"/>
    <property type="match status" value="1"/>
</dbReference>
<evidence type="ECO:0000256" key="14">
    <source>
        <dbReference type="ARBA" id="ARBA00036663"/>
    </source>
</evidence>